<name>A0A128EVH4_9GAMM</name>
<evidence type="ECO:0000256" key="2">
    <source>
        <dbReference type="PROSITE-ProRule" id="PRU01091"/>
    </source>
</evidence>
<dbReference type="GO" id="GO:0006355">
    <property type="term" value="P:regulation of DNA-templated transcription"/>
    <property type="evidence" value="ECO:0007669"/>
    <property type="project" value="InterPro"/>
</dbReference>
<dbReference type="CDD" id="cd00383">
    <property type="entry name" value="trans_reg_C"/>
    <property type="match status" value="1"/>
</dbReference>
<organism evidence="4 5">
    <name type="scientific">Grimontia celer</name>
    <dbReference type="NCBI Taxonomy" id="1796497"/>
    <lineage>
        <taxon>Bacteria</taxon>
        <taxon>Pseudomonadati</taxon>
        <taxon>Pseudomonadota</taxon>
        <taxon>Gammaproteobacteria</taxon>
        <taxon>Vibrionales</taxon>
        <taxon>Vibrionaceae</taxon>
        <taxon>Grimontia</taxon>
    </lineage>
</organism>
<gene>
    <name evidence="4" type="ORF">GCE9029_00935</name>
</gene>
<dbReference type="Proteomes" id="UP000071641">
    <property type="component" value="Unassembled WGS sequence"/>
</dbReference>
<dbReference type="PROSITE" id="PS51755">
    <property type="entry name" value="OMPR_PHOB"/>
    <property type="match status" value="1"/>
</dbReference>
<dbReference type="InterPro" id="IPR036388">
    <property type="entry name" value="WH-like_DNA-bd_sf"/>
</dbReference>
<feature type="DNA-binding region" description="OmpR/PhoB-type" evidence="2">
    <location>
        <begin position="4"/>
        <end position="108"/>
    </location>
</feature>
<dbReference type="InterPro" id="IPR016032">
    <property type="entry name" value="Sig_transdc_resp-reg_C-effctor"/>
</dbReference>
<accession>A0A128EVH4</accession>
<evidence type="ECO:0000256" key="1">
    <source>
        <dbReference type="ARBA" id="ARBA00023125"/>
    </source>
</evidence>
<dbReference type="OrthoDB" id="5693682at2"/>
<dbReference type="GO" id="GO:0003677">
    <property type="term" value="F:DNA binding"/>
    <property type="evidence" value="ECO:0007669"/>
    <property type="project" value="UniProtKB-UniRule"/>
</dbReference>
<protein>
    <submittedName>
        <fullName evidence="4">Invasion protein regulator</fullName>
    </submittedName>
</protein>
<feature type="domain" description="OmpR/PhoB-type" evidence="3">
    <location>
        <begin position="4"/>
        <end position="108"/>
    </location>
</feature>
<dbReference type="SMART" id="SM00862">
    <property type="entry name" value="Trans_reg_C"/>
    <property type="match status" value="1"/>
</dbReference>
<proteinExistence type="predicted"/>
<reference evidence="5" key="1">
    <citation type="submission" date="2016-02" db="EMBL/GenBank/DDBJ databases">
        <authorList>
            <person name="Rodrigo-Torres Lidia"/>
            <person name="Arahal R.David."/>
        </authorList>
    </citation>
    <scope>NUCLEOTIDE SEQUENCE [LARGE SCALE GENOMIC DNA]</scope>
    <source>
        <strain evidence="5">CECT 9029</strain>
    </source>
</reference>
<dbReference type="SUPFAM" id="SSF46894">
    <property type="entry name" value="C-terminal effector domain of the bipartite response regulators"/>
    <property type="match status" value="1"/>
</dbReference>
<dbReference type="Gene3D" id="1.10.10.10">
    <property type="entry name" value="Winged helix-like DNA-binding domain superfamily/Winged helix DNA-binding domain"/>
    <property type="match status" value="1"/>
</dbReference>
<evidence type="ECO:0000313" key="5">
    <source>
        <dbReference type="Proteomes" id="UP000071641"/>
    </source>
</evidence>
<dbReference type="STRING" id="1796497.GCE9029_00935"/>
<evidence type="ECO:0000259" key="3">
    <source>
        <dbReference type="PROSITE" id="PS51755"/>
    </source>
</evidence>
<keyword evidence="5" id="KW-1185">Reference proteome</keyword>
<dbReference type="AlphaFoldDB" id="A0A128EVH4"/>
<dbReference type="Pfam" id="PF00486">
    <property type="entry name" value="Trans_reg_C"/>
    <property type="match status" value="1"/>
</dbReference>
<dbReference type="GO" id="GO:0000160">
    <property type="term" value="P:phosphorelay signal transduction system"/>
    <property type="evidence" value="ECO:0007669"/>
    <property type="project" value="InterPro"/>
</dbReference>
<dbReference type="EMBL" id="FIZX01000001">
    <property type="protein sequence ID" value="CZF78589.1"/>
    <property type="molecule type" value="Genomic_DNA"/>
</dbReference>
<dbReference type="RefSeq" id="WP_062661243.1">
    <property type="nucleotide sequence ID" value="NZ_FIZX01000001.1"/>
</dbReference>
<evidence type="ECO:0000313" key="4">
    <source>
        <dbReference type="EMBL" id="CZF78589.1"/>
    </source>
</evidence>
<dbReference type="InterPro" id="IPR001867">
    <property type="entry name" value="OmpR/PhoB-type_DNA-bd"/>
</dbReference>
<sequence length="217" mass="24876">MNESERIILGRFRWDRKTQYLYSQDQDGNDVIDEAKRLTNKQQALIECLYNAAPKKVTRDDITRYVWGSEHISQESLPQLINRTRQVLEDSDKTLISNVPGMGYSLACETFAVQAEETHQQMRELAGVIDETPAVEDQTTNNTAWVRLAIVAVLAVISAINIKHFVEAYQFKKGFIETRLAVPYPHIEKTEDENKLIVTVEGKKCIYEKDVEIINCP</sequence>
<keyword evidence="1 2" id="KW-0238">DNA-binding</keyword>